<reference evidence="3 4" key="1">
    <citation type="journal article" date="2017" name="Curr. Biol.">
        <title>The Evolution of Venom by Co-option of Single-Copy Genes.</title>
        <authorList>
            <person name="Martinson E.O."/>
            <person name="Mrinalini"/>
            <person name="Kelkar Y.D."/>
            <person name="Chang C.H."/>
            <person name="Werren J.H."/>
        </authorList>
    </citation>
    <scope>NUCLEOTIDE SEQUENCE [LARGE SCALE GENOMIC DNA]</scope>
    <source>
        <strain evidence="3 4">Alberta</strain>
        <tissue evidence="3">Whole body</tissue>
    </source>
</reference>
<dbReference type="Gene3D" id="2.40.290.10">
    <property type="match status" value="1"/>
</dbReference>
<accession>A0A232EM53</accession>
<dbReference type="GO" id="GO:0042162">
    <property type="term" value="F:telomeric DNA binding"/>
    <property type="evidence" value="ECO:0007669"/>
    <property type="project" value="TreeGrafter"/>
</dbReference>
<dbReference type="InterPro" id="IPR002035">
    <property type="entry name" value="VWF_A"/>
</dbReference>
<dbReference type="Gene3D" id="4.10.970.10">
    <property type="entry name" value="Ku70, bridge and pillars"/>
    <property type="match status" value="1"/>
</dbReference>
<protein>
    <recommendedName>
        <fullName evidence="2">VWFA domain-containing protein</fullName>
    </recommendedName>
</protein>
<dbReference type="SUPFAM" id="SSF53300">
    <property type="entry name" value="vWA-like"/>
    <property type="match status" value="1"/>
</dbReference>
<dbReference type="PROSITE" id="PS50234">
    <property type="entry name" value="VWFA"/>
    <property type="match status" value="1"/>
</dbReference>
<dbReference type="AlphaFoldDB" id="A0A232EM53"/>
<evidence type="ECO:0000259" key="2">
    <source>
        <dbReference type="PROSITE" id="PS50234"/>
    </source>
</evidence>
<dbReference type="GO" id="GO:0000723">
    <property type="term" value="P:telomere maintenance"/>
    <property type="evidence" value="ECO:0007669"/>
    <property type="project" value="TreeGrafter"/>
</dbReference>
<dbReference type="InterPro" id="IPR027388">
    <property type="entry name" value="Ku70_bridge/pillars_dom_sf"/>
</dbReference>
<comment type="similarity">
    <text evidence="1">Belongs to the ku70 family.</text>
</comment>
<evidence type="ECO:0000313" key="3">
    <source>
        <dbReference type="EMBL" id="OXU19411.1"/>
    </source>
</evidence>
<dbReference type="GO" id="GO:0043564">
    <property type="term" value="C:Ku70:Ku80 complex"/>
    <property type="evidence" value="ECO:0007669"/>
    <property type="project" value="TreeGrafter"/>
</dbReference>
<dbReference type="InterPro" id="IPR016194">
    <property type="entry name" value="SPOC-like_C_dom_sf"/>
</dbReference>
<dbReference type="InterPro" id="IPR005161">
    <property type="entry name" value="Ku_N"/>
</dbReference>
<dbReference type="OrthoDB" id="3249161at2759"/>
<dbReference type="EMBL" id="NNAY01003441">
    <property type="protein sequence ID" value="OXU19411.1"/>
    <property type="molecule type" value="Genomic_DNA"/>
</dbReference>
<proteinExistence type="inferred from homology"/>
<evidence type="ECO:0000256" key="1">
    <source>
        <dbReference type="ARBA" id="ARBA00005240"/>
    </source>
</evidence>
<dbReference type="InterPro" id="IPR036465">
    <property type="entry name" value="vWFA_dom_sf"/>
</dbReference>
<dbReference type="PANTHER" id="PTHR12604:SF2">
    <property type="entry name" value="X-RAY REPAIR CROSS-COMPLEMENTING PROTEIN 6"/>
    <property type="match status" value="1"/>
</dbReference>
<dbReference type="STRING" id="543379.A0A232EM53"/>
<name>A0A232EM53_9HYME</name>
<keyword evidence="4" id="KW-1185">Reference proteome</keyword>
<dbReference type="GO" id="GO:0003690">
    <property type="term" value="F:double-stranded DNA binding"/>
    <property type="evidence" value="ECO:0007669"/>
    <property type="project" value="TreeGrafter"/>
</dbReference>
<gene>
    <name evidence="3" type="ORF">TSAR_017048</name>
</gene>
<evidence type="ECO:0000313" key="4">
    <source>
        <dbReference type="Proteomes" id="UP000215335"/>
    </source>
</evidence>
<dbReference type="PANTHER" id="PTHR12604">
    <property type="entry name" value="KU AUTOANTIGEN DNA HELICASE"/>
    <property type="match status" value="1"/>
</dbReference>
<comment type="caution">
    <text evidence="3">The sequence shown here is derived from an EMBL/GenBank/DDBJ whole genome shotgun (WGS) entry which is preliminary data.</text>
</comment>
<organism evidence="3 4">
    <name type="scientific">Trichomalopsis sarcophagae</name>
    <dbReference type="NCBI Taxonomy" id="543379"/>
    <lineage>
        <taxon>Eukaryota</taxon>
        <taxon>Metazoa</taxon>
        <taxon>Ecdysozoa</taxon>
        <taxon>Arthropoda</taxon>
        <taxon>Hexapoda</taxon>
        <taxon>Insecta</taxon>
        <taxon>Pterygota</taxon>
        <taxon>Neoptera</taxon>
        <taxon>Endopterygota</taxon>
        <taxon>Hymenoptera</taxon>
        <taxon>Apocrita</taxon>
        <taxon>Proctotrupomorpha</taxon>
        <taxon>Chalcidoidea</taxon>
        <taxon>Pteromalidae</taxon>
        <taxon>Pteromalinae</taxon>
        <taxon>Trichomalopsis</taxon>
    </lineage>
</organism>
<dbReference type="Proteomes" id="UP000215335">
    <property type="component" value="Unassembled WGS sequence"/>
</dbReference>
<dbReference type="Pfam" id="PF03731">
    <property type="entry name" value="Ku_N"/>
    <property type="match status" value="1"/>
</dbReference>
<sequence>MSLNFNYGDDLDGTFSEEKENELSTKEYIVFLIDGTPQMYENDSPFLRSLETYRNIVRTKCSRNRKDKLGVMVFGTKDKNCDVEHLTVLQEFDVVTVDTLKTVQTILKGEANEYKKMASDAKYSLYNVLTHAYQTLLTSGSSLKTSNTIVLCTCNDNPCAEDSSERRRIQHLIATFKDTKTRLQVIGLSKSWNDEYYKDLQIIAGTFSDDFDYRRLKLNDFEQIVLNPAKSICRLPWKITPDIAVEVSVYNLVSTPTYPTKVKLEKGENEILDAVPLLQEKRSESDFLNSGPTDFVGNVCIMVDYH</sequence>
<dbReference type="GO" id="GO:0006303">
    <property type="term" value="P:double-strand break repair via nonhomologous end joining"/>
    <property type="evidence" value="ECO:0007669"/>
    <property type="project" value="TreeGrafter"/>
</dbReference>
<dbReference type="Gene3D" id="3.40.50.410">
    <property type="entry name" value="von Willebrand factor, type A domain"/>
    <property type="match status" value="1"/>
</dbReference>
<feature type="domain" description="VWFA" evidence="2">
    <location>
        <begin position="28"/>
        <end position="235"/>
    </location>
</feature>